<dbReference type="AlphaFoldDB" id="A0A0V0GLU5"/>
<reference evidence="1" key="1">
    <citation type="submission" date="2015-12" db="EMBL/GenBank/DDBJ databases">
        <title>Gene expression during late stages of embryo sac development: a critical building block for successful pollen-pistil interactions.</title>
        <authorList>
            <person name="Liu Y."/>
            <person name="Joly V."/>
            <person name="Sabar M."/>
            <person name="Matton D.P."/>
        </authorList>
    </citation>
    <scope>NUCLEOTIDE SEQUENCE</scope>
</reference>
<accession>A0A0V0GLU5</accession>
<name>A0A0V0GLU5_SOLCH</name>
<organism evidence="1">
    <name type="scientific">Solanum chacoense</name>
    <name type="common">Chaco potato</name>
    <dbReference type="NCBI Taxonomy" id="4108"/>
    <lineage>
        <taxon>Eukaryota</taxon>
        <taxon>Viridiplantae</taxon>
        <taxon>Streptophyta</taxon>
        <taxon>Embryophyta</taxon>
        <taxon>Tracheophyta</taxon>
        <taxon>Spermatophyta</taxon>
        <taxon>Magnoliopsida</taxon>
        <taxon>eudicotyledons</taxon>
        <taxon>Gunneridae</taxon>
        <taxon>Pentapetalae</taxon>
        <taxon>asterids</taxon>
        <taxon>lamiids</taxon>
        <taxon>Solanales</taxon>
        <taxon>Solanaceae</taxon>
        <taxon>Solanoideae</taxon>
        <taxon>Solaneae</taxon>
        <taxon>Solanum</taxon>
    </lineage>
</organism>
<protein>
    <submittedName>
        <fullName evidence="1">Putative ovule protein</fullName>
    </submittedName>
</protein>
<evidence type="ECO:0000313" key="1">
    <source>
        <dbReference type="EMBL" id="JAP08990.1"/>
    </source>
</evidence>
<sequence>MLEVSSSKPLAGENMGFVFGSSSSHRACLVRVTSLVWFASYCIETEVLPCAHPKGSGCVFSLS</sequence>
<dbReference type="EMBL" id="GEDG01035882">
    <property type="protein sequence ID" value="JAP08990.1"/>
    <property type="molecule type" value="Transcribed_RNA"/>
</dbReference>
<proteinExistence type="predicted"/>